<proteinExistence type="predicted"/>
<dbReference type="AlphaFoldDB" id="A0AAN9EI31"/>
<accession>A0AAN9EI31</accession>
<evidence type="ECO:0000313" key="2">
    <source>
        <dbReference type="EMBL" id="KAK7256651.1"/>
    </source>
</evidence>
<feature type="domain" description="26S proteasome regulatory subunit Rpn7 N-terminal" evidence="1">
    <location>
        <begin position="3"/>
        <end position="53"/>
    </location>
</feature>
<dbReference type="Proteomes" id="UP001372338">
    <property type="component" value="Unassembled WGS sequence"/>
</dbReference>
<keyword evidence="3" id="KW-1185">Reference proteome</keyword>
<dbReference type="Pfam" id="PF10602">
    <property type="entry name" value="RPN7"/>
    <property type="match status" value="1"/>
</dbReference>
<dbReference type="InterPro" id="IPR045135">
    <property type="entry name" value="Rpn7_N"/>
</dbReference>
<sequence>MSQEKALEHLKVTESKTVAAGQKMDLLFYTLLIGFFDMDFDLIAKSIEKAKSESSAGLFSAYLIKKLDFGRHSTGREIALMILMYVF</sequence>
<evidence type="ECO:0000313" key="3">
    <source>
        <dbReference type="Proteomes" id="UP001372338"/>
    </source>
</evidence>
<reference evidence="2 3" key="1">
    <citation type="submission" date="2024-01" db="EMBL/GenBank/DDBJ databases">
        <title>The genomes of 5 underutilized Papilionoideae crops provide insights into root nodulation and disease resistanc.</title>
        <authorList>
            <person name="Yuan L."/>
        </authorList>
    </citation>
    <scope>NUCLEOTIDE SEQUENCE [LARGE SCALE GENOMIC DNA]</scope>
    <source>
        <strain evidence="2">ZHUSHIDOU_FW_LH</strain>
        <tissue evidence="2">Leaf</tissue>
    </source>
</reference>
<protein>
    <recommendedName>
        <fullName evidence="1">26S proteasome regulatory subunit Rpn7 N-terminal domain-containing protein</fullName>
    </recommendedName>
</protein>
<gene>
    <name evidence="2" type="ORF">RIF29_30105</name>
</gene>
<evidence type="ECO:0000259" key="1">
    <source>
        <dbReference type="Pfam" id="PF10602"/>
    </source>
</evidence>
<dbReference type="EMBL" id="JAYWIO010000006">
    <property type="protein sequence ID" value="KAK7256651.1"/>
    <property type="molecule type" value="Genomic_DNA"/>
</dbReference>
<comment type="caution">
    <text evidence="2">The sequence shown here is derived from an EMBL/GenBank/DDBJ whole genome shotgun (WGS) entry which is preliminary data.</text>
</comment>
<organism evidence="2 3">
    <name type="scientific">Crotalaria pallida</name>
    <name type="common">Smooth rattlebox</name>
    <name type="synonym">Crotalaria striata</name>
    <dbReference type="NCBI Taxonomy" id="3830"/>
    <lineage>
        <taxon>Eukaryota</taxon>
        <taxon>Viridiplantae</taxon>
        <taxon>Streptophyta</taxon>
        <taxon>Embryophyta</taxon>
        <taxon>Tracheophyta</taxon>
        <taxon>Spermatophyta</taxon>
        <taxon>Magnoliopsida</taxon>
        <taxon>eudicotyledons</taxon>
        <taxon>Gunneridae</taxon>
        <taxon>Pentapetalae</taxon>
        <taxon>rosids</taxon>
        <taxon>fabids</taxon>
        <taxon>Fabales</taxon>
        <taxon>Fabaceae</taxon>
        <taxon>Papilionoideae</taxon>
        <taxon>50 kb inversion clade</taxon>
        <taxon>genistoids sensu lato</taxon>
        <taxon>core genistoids</taxon>
        <taxon>Crotalarieae</taxon>
        <taxon>Crotalaria</taxon>
    </lineage>
</organism>
<name>A0AAN9EI31_CROPI</name>